<dbReference type="SMART" id="SM00249">
    <property type="entry name" value="PHD"/>
    <property type="match status" value="1"/>
</dbReference>
<evidence type="ECO:0000256" key="2">
    <source>
        <dbReference type="ARBA" id="ARBA00022771"/>
    </source>
</evidence>
<feature type="region of interest" description="Disordered" evidence="5">
    <location>
        <begin position="1"/>
        <end position="43"/>
    </location>
</feature>
<dbReference type="InterPro" id="IPR013083">
    <property type="entry name" value="Znf_RING/FYVE/PHD"/>
</dbReference>
<evidence type="ECO:0000256" key="4">
    <source>
        <dbReference type="PROSITE-ProRule" id="PRU00146"/>
    </source>
</evidence>
<dbReference type="PANTHER" id="PTHR24102:SF18">
    <property type="entry name" value="PHD FINGER PROTEIN 21B"/>
    <property type="match status" value="1"/>
</dbReference>
<feature type="compositionally biased region" description="Polar residues" evidence="5">
    <location>
        <begin position="364"/>
        <end position="374"/>
    </location>
</feature>
<dbReference type="AlphaFoldDB" id="A0A3P9H2T6"/>
<evidence type="ECO:0000256" key="1">
    <source>
        <dbReference type="ARBA" id="ARBA00022723"/>
    </source>
</evidence>
<dbReference type="SUPFAM" id="SSF57903">
    <property type="entry name" value="FYVE/PHD zinc finger"/>
    <property type="match status" value="1"/>
</dbReference>
<dbReference type="InterPro" id="IPR001965">
    <property type="entry name" value="Znf_PHD"/>
</dbReference>
<keyword evidence="2 4" id="KW-0863">Zinc-finger</keyword>
<keyword evidence="3" id="KW-0862">Zinc</keyword>
<feature type="compositionally biased region" description="Polar residues" evidence="5">
    <location>
        <begin position="1"/>
        <end position="11"/>
    </location>
</feature>
<reference evidence="7" key="3">
    <citation type="submission" date="2025-08" db="UniProtKB">
        <authorList>
            <consortium name="Ensembl"/>
        </authorList>
    </citation>
    <scope>IDENTIFICATION</scope>
    <source>
        <strain evidence="7">HSOK</strain>
    </source>
</reference>
<evidence type="ECO:0000313" key="7">
    <source>
        <dbReference type="Ensembl" id="ENSORLP00015002117.1"/>
    </source>
</evidence>
<feature type="region of interest" description="Disordered" evidence="5">
    <location>
        <begin position="346"/>
        <end position="374"/>
    </location>
</feature>
<name>A0A3P9H2T6_ORYLA</name>
<keyword evidence="1" id="KW-0479">Metal-binding</keyword>
<feature type="region of interest" description="Disordered" evidence="5">
    <location>
        <begin position="89"/>
        <end position="120"/>
    </location>
</feature>
<dbReference type="Pfam" id="PF00628">
    <property type="entry name" value="PHD"/>
    <property type="match status" value="1"/>
</dbReference>
<feature type="domain" description="PHD-type" evidence="6">
    <location>
        <begin position="194"/>
        <end position="241"/>
    </location>
</feature>
<dbReference type="InterPro" id="IPR019787">
    <property type="entry name" value="Znf_PHD-finger"/>
</dbReference>
<dbReference type="GO" id="GO:0008270">
    <property type="term" value="F:zinc ion binding"/>
    <property type="evidence" value="ECO:0007669"/>
    <property type="project" value="UniProtKB-KW"/>
</dbReference>
<reference evidence="7 8" key="2">
    <citation type="submission" date="2017-04" db="EMBL/GenBank/DDBJ databases">
        <title>CpG methylation of centromeres and impact of large insertions on vertebrate speciation.</title>
        <authorList>
            <person name="Ichikawa K."/>
            <person name="Yoshimura J."/>
            <person name="Morishita S."/>
        </authorList>
    </citation>
    <scope>NUCLEOTIDE SEQUENCE</scope>
    <source>
        <strain evidence="7 8">HSOK</strain>
    </source>
</reference>
<sequence length="374" mass="41274">MPHVGSLQQLAGHTASVLPQVRPKTQIPDSLPNGQRDASATQHATAGPGVAYAIIAASPGNSASPVSEAVKVPPTACWGVIIIQPQAPLTTGGSPRAQPDLLPQDVPPPPKAPPLKKEQDSEKVAFMVALGLVTTEQLEEIQARRQERKRRSTANPAYSSLFEPERKRLTSHYLSSFLPARGNINRGCDDVEHEERCAVCKEDGELQPCHNCPRVFHPTCLHPPLRTPPRGPWYCPKCQKKVLNKENASWPHSFVQSYVTHKTGEKHTHEHKNPRALKEALPALRRRPARPVLMFWFCPQLCMDQRERLLVLKRDTQTSLDRLRALVRLIQGEQLVQVTMTTTVPAPSRIKTTTGASPGPSAPPRQTSQVDVNV</sequence>
<feature type="compositionally biased region" description="Polar residues" evidence="5">
    <location>
        <begin position="32"/>
        <end position="43"/>
    </location>
</feature>
<protein>
    <submittedName>
        <fullName evidence="7">PHD finger protein 21B</fullName>
    </submittedName>
</protein>
<evidence type="ECO:0000256" key="3">
    <source>
        <dbReference type="ARBA" id="ARBA00022833"/>
    </source>
</evidence>
<organism evidence="7 8">
    <name type="scientific">Oryzias latipes</name>
    <name type="common">Japanese rice fish</name>
    <name type="synonym">Japanese killifish</name>
    <dbReference type="NCBI Taxonomy" id="8090"/>
    <lineage>
        <taxon>Eukaryota</taxon>
        <taxon>Metazoa</taxon>
        <taxon>Chordata</taxon>
        <taxon>Craniata</taxon>
        <taxon>Vertebrata</taxon>
        <taxon>Euteleostomi</taxon>
        <taxon>Actinopterygii</taxon>
        <taxon>Neopterygii</taxon>
        <taxon>Teleostei</taxon>
        <taxon>Neoteleostei</taxon>
        <taxon>Acanthomorphata</taxon>
        <taxon>Ovalentaria</taxon>
        <taxon>Atherinomorphae</taxon>
        <taxon>Beloniformes</taxon>
        <taxon>Adrianichthyidae</taxon>
        <taxon>Oryziinae</taxon>
        <taxon>Oryzias</taxon>
    </lineage>
</organism>
<dbReference type="Proteomes" id="UP000265200">
    <property type="component" value="Chromosome 23"/>
</dbReference>
<feature type="compositionally biased region" description="Polar residues" evidence="5">
    <location>
        <begin position="346"/>
        <end position="356"/>
    </location>
</feature>
<dbReference type="Pfam" id="PF12540">
    <property type="entry name" value="DUF3736"/>
    <property type="match status" value="1"/>
</dbReference>
<dbReference type="Gene3D" id="3.30.40.10">
    <property type="entry name" value="Zinc/RING finger domain, C3HC4 (zinc finger)"/>
    <property type="match status" value="1"/>
</dbReference>
<evidence type="ECO:0000256" key="5">
    <source>
        <dbReference type="SAM" id="MobiDB-lite"/>
    </source>
</evidence>
<dbReference type="PANTHER" id="PTHR24102">
    <property type="entry name" value="PHD FINGER PROTEIN"/>
    <property type="match status" value="1"/>
</dbReference>
<dbReference type="Ensembl" id="ENSORLT00015011516.1">
    <property type="protein sequence ID" value="ENSORLP00015002117.1"/>
    <property type="gene ID" value="ENSORLG00015002749.1"/>
</dbReference>
<reference evidence="7" key="4">
    <citation type="submission" date="2025-09" db="UniProtKB">
        <authorList>
            <consortium name="Ensembl"/>
        </authorList>
    </citation>
    <scope>IDENTIFICATION</scope>
    <source>
        <strain evidence="7">HSOK</strain>
    </source>
</reference>
<dbReference type="PROSITE" id="PS50016">
    <property type="entry name" value="ZF_PHD_2"/>
    <property type="match status" value="1"/>
</dbReference>
<accession>A0A3P9H2T6</accession>
<dbReference type="InterPro" id="IPR022207">
    <property type="entry name" value="GSE-like"/>
</dbReference>
<evidence type="ECO:0000313" key="8">
    <source>
        <dbReference type="Proteomes" id="UP000265200"/>
    </source>
</evidence>
<evidence type="ECO:0000259" key="6">
    <source>
        <dbReference type="PROSITE" id="PS50016"/>
    </source>
</evidence>
<proteinExistence type="predicted"/>
<reference key="1">
    <citation type="journal article" date="2007" name="Nature">
        <title>The medaka draft genome and insights into vertebrate genome evolution.</title>
        <authorList>
            <person name="Kasahara M."/>
            <person name="Naruse K."/>
            <person name="Sasaki S."/>
            <person name="Nakatani Y."/>
            <person name="Qu W."/>
            <person name="Ahsan B."/>
            <person name="Yamada T."/>
            <person name="Nagayasu Y."/>
            <person name="Doi K."/>
            <person name="Kasai Y."/>
            <person name="Jindo T."/>
            <person name="Kobayashi D."/>
            <person name="Shimada A."/>
            <person name="Toyoda A."/>
            <person name="Kuroki Y."/>
            <person name="Fujiyama A."/>
            <person name="Sasaki T."/>
            <person name="Shimizu A."/>
            <person name="Asakawa S."/>
            <person name="Shimizu N."/>
            <person name="Hashimoto S."/>
            <person name="Yang J."/>
            <person name="Lee Y."/>
            <person name="Matsushima K."/>
            <person name="Sugano S."/>
            <person name="Sakaizumi M."/>
            <person name="Narita T."/>
            <person name="Ohishi K."/>
            <person name="Haga S."/>
            <person name="Ohta F."/>
            <person name="Nomoto H."/>
            <person name="Nogata K."/>
            <person name="Morishita T."/>
            <person name="Endo T."/>
            <person name="Shin-I T."/>
            <person name="Takeda H."/>
            <person name="Morishita S."/>
            <person name="Kohara Y."/>
        </authorList>
    </citation>
    <scope>NUCLEOTIDE SEQUENCE [LARGE SCALE GENOMIC DNA]</scope>
    <source>
        <strain>Hd-rR</strain>
    </source>
</reference>
<dbReference type="InterPro" id="IPR011011">
    <property type="entry name" value="Znf_FYVE_PHD"/>
</dbReference>